<evidence type="ECO:0000256" key="1">
    <source>
        <dbReference type="SAM" id="Coils"/>
    </source>
</evidence>
<feature type="transmembrane region" description="Helical" evidence="3">
    <location>
        <begin position="70"/>
        <end position="95"/>
    </location>
</feature>
<keyword evidence="1" id="KW-0175">Coiled coil</keyword>
<name>A0A4S8P8X7_9ACTN</name>
<comment type="caution">
    <text evidence="4">The sequence shown here is derived from an EMBL/GenBank/DDBJ whole genome shotgun (WGS) entry which is preliminary data.</text>
</comment>
<sequence>MAYNPPPHYSFGDPSDHQPPQSVPPAYSPQPPQQPAGYVPQQTSPMYQGPPTNFAPPPVLRPTGPRRSPLVPLLSAGMVIGLAAAAVSLALWVSVRGELDDATKLADDRDAELQQVRDDLEAAEAQVEELEVAATDADSMRECLDDLNWFYSTEEDSDEEAEANEALLETCANWLW</sequence>
<dbReference type="Proteomes" id="UP000305792">
    <property type="component" value="Unassembled WGS sequence"/>
</dbReference>
<reference evidence="4 5" key="1">
    <citation type="journal article" date="2018" name="Int. J. Syst. Evol. Microbiol.">
        <title>Glycomyces paridis sp. nov., isolated from the medicinal plant Paris polyphylla.</title>
        <authorList>
            <person name="Fang X.M."/>
            <person name="Bai J.L."/>
            <person name="Su J."/>
            <person name="Zhao L.L."/>
            <person name="Liu H.Y."/>
            <person name="Ma B.P."/>
            <person name="Zhang Y.Q."/>
            <person name="Yu L.Y."/>
        </authorList>
    </citation>
    <scope>NUCLEOTIDE SEQUENCE [LARGE SCALE GENOMIC DNA]</scope>
    <source>
        <strain evidence="4 5">CPCC 204357</strain>
    </source>
</reference>
<protein>
    <submittedName>
        <fullName evidence="4">Uncharacterized protein</fullName>
    </submittedName>
</protein>
<feature type="compositionally biased region" description="Pro residues" evidence="2">
    <location>
        <begin position="21"/>
        <end position="34"/>
    </location>
</feature>
<keyword evidence="3" id="KW-0812">Transmembrane</keyword>
<keyword evidence="5" id="KW-1185">Reference proteome</keyword>
<organism evidence="4 5">
    <name type="scientific">Glycomyces paridis</name>
    <dbReference type="NCBI Taxonomy" id="2126555"/>
    <lineage>
        <taxon>Bacteria</taxon>
        <taxon>Bacillati</taxon>
        <taxon>Actinomycetota</taxon>
        <taxon>Actinomycetes</taxon>
        <taxon>Glycomycetales</taxon>
        <taxon>Glycomycetaceae</taxon>
        <taxon>Glycomyces</taxon>
    </lineage>
</organism>
<evidence type="ECO:0000256" key="3">
    <source>
        <dbReference type="SAM" id="Phobius"/>
    </source>
</evidence>
<gene>
    <name evidence="4" type="ORF">E9998_20105</name>
</gene>
<evidence type="ECO:0000313" key="5">
    <source>
        <dbReference type="Proteomes" id="UP000305792"/>
    </source>
</evidence>
<feature type="coiled-coil region" evidence="1">
    <location>
        <begin position="106"/>
        <end position="140"/>
    </location>
</feature>
<keyword evidence="3" id="KW-1133">Transmembrane helix</keyword>
<dbReference type="AlphaFoldDB" id="A0A4S8P8X7"/>
<dbReference type="SUPFAM" id="SSF81995">
    <property type="entry name" value="beta-sandwich domain of Sec23/24"/>
    <property type="match status" value="1"/>
</dbReference>
<proteinExistence type="predicted"/>
<evidence type="ECO:0000256" key="2">
    <source>
        <dbReference type="SAM" id="MobiDB-lite"/>
    </source>
</evidence>
<keyword evidence="3" id="KW-0472">Membrane</keyword>
<accession>A0A4S8P8X7</accession>
<feature type="region of interest" description="Disordered" evidence="2">
    <location>
        <begin position="1"/>
        <end position="63"/>
    </location>
</feature>
<dbReference type="RefSeq" id="WP_136531483.1">
    <property type="nucleotide sequence ID" value="NZ_STGX01000016.1"/>
</dbReference>
<evidence type="ECO:0000313" key="4">
    <source>
        <dbReference type="EMBL" id="THV26035.1"/>
    </source>
</evidence>
<dbReference type="EMBL" id="STGX01000016">
    <property type="protein sequence ID" value="THV26035.1"/>
    <property type="molecule type" value="Genomic_DNA"/>
</dbReference>
<dbReference type="OrthoDB" id="5197688at2"/>